<accession>A0A1R1PPZ3</accession>
<gene>
    <name evidence="2" type="ORF">AX774_g3480</name>
</gene>
<organism evidence="2 3">
    <name type="scientific">Zancudomyces culisetae</name>
    <name type="common">Gut fungus</name>
    <name type="synonym">Smittium culisetae</name>
    <dbReference type="NCBI Taxonomy" id="1213189"/>
    <lineage>
        <taxon>Eukaryota</taxon>
        <taxon>Fungi</taxon>
        <taxon>Fungi incertae sedis</taxon>
        <taxon>Zoopagomycota</taxon>
        <taxon>Kickxellomycotina</taxon>
        <taxon>Harpellomycetes</taxon>
        <taxon>Harpellales</taxon>
        <taxon>Legeriomycetaceae</taxon>
        <taxon>Zancudomyces</taxon>
    </lineage>
</organism>
<dbReference type="EMBL" id="LSSK01000533">
    <property type="protein sequence ID" value="OMH83019.1"/>
    <property type="molecule type" value="Genomic_DNA"/>
</dbReference>
<feature type="region of interest" description="Disordered" evidence="1">
    <location>
        <begin position="27"/>
        <end position="47"/>
    </location>
</feature>
<dbReference type="AlphaFoldDB" id="A0A1R1PPZ3"/>
<keyword evidence="3" id="KW-1185">Reference proteome</keyword>
<feature type="compositionally biased region" description="Polar residues" evidence="1">
    <location>
        <begin position="27"/>
        <end position="43"/>
    </location>
</feature>
<reference evidence="3" key="1">
    <citation type="submission" date="2017-01" db="EMBL/GenBank/DDBJ databases">
        <authorList>
            <person name="Wang Y."/>
            <person name="White M."/>
            <person name="Kvist S."/>
            <person name="Moncalvo J.-M."/>
        </authorList>
    </citation>
    <scope>NUCLEOTIDE SEQUENCE [LARGE SCALE GENOMIC DNA]</scope>
    <source>
        <strain evidence="3">COL-18-3</strain>
    </source>
</reference>
<proteinExistence type="predicted"/>
<evidence type="ECO:0000313" key="2">
    <source>
        <dbReference type="EMBL" id="OMH83019.1"/>
    </source>
</evidence>
<dbReference type="Proteomes" id="UP000188320">
    <property type="component" value="Unassembled WGS sequence"/>
</dbReference>
<name>A0A1R1PPZ3_ZANCU</name>
<protein>
    <submittedName>
        <fullName evidence="2">Uncharacterized protein</fullName>
    </submittedName>
</protein>
<sequence>MIKSVILKTLVASSAFAFSSHNAQNRTLPASGGNSVSESSFNEMNDECRPRRRRMTVELYHGGGYVNLRGTFNVKPNKCYSAEPFSSAKMVRVQGNRGAFMVCKEPNCGGSCYVYNMNQGNQINDSWFYIGKAYAVSYYWITPYN</sequence>
<evidence type="ECO:0000256" key="1">
    <source>
        <dbReference type="SAM" id="MobiDB-lite"/>
    </source>
</evidence>
<comment type="caution">
    <text evidence="2">The sequence shown here is derived from an EMBL/GenBank/DDBJ whole genome shotgun (WGS) entry which is preliminary data.</text>
</comment>
<evidence type="ECO:0000313" key="3">
    <source>
        <dbReference type="Proteomes" id="UP000188320"/>
    </source>
</evidence>